<comment type="caution">
    <text evidence="5">The sequence shown here is derived from an EMBL/GenBank/DDBJ whole genome shotgun (WGS) entry which is preliminary data.</text>
</comment>
<organism evidence="5 6">
    <name type="scientific">Candidatus Roizmanbacteria bacterium RIFCSPLOWO2_01_FULL_38_12</name>
    <dbReference type="NCBI Taxonomy" id="1802061"/>
    <lineage>
        <taxon>Bacteria</taxon>
        <taxon>Candidatus Roizmaniibacteriota</taxon>
    </lineage>
</organism>
<dbReference type="Gene3D" id="3.40.50.300">
    <property type="entry name" value="P-loop containing nucleotide triphosphate hydrolases"/>
    <property type="match status" value="1"/>
</dbReference>
<name>A0A1F7IWE2_9BACT</name>
<dbReference type="GO" id="GO:0005524">
    <property type="term" value="F:ATP binding"/>
    <property type="evidence" value="ECO:0007669"/>
    <property type="project" value="UniProtKB-KW"/>
</dbReference>
<dbReference type="EMBL" id="MGAL01000028">
    <property type="protein sequence ID" value="OGK47671.1"/>
    <property type="molecule type" value="Genomic_DNA"/>
</dbReference>
<evidence type="ECO:0000256" key="1">
    <source>
        <dbReference type="ARBA" id="ARBA00006216"/>
    </source>
</evidence>
<sequence>MLKLKNLSVSIENKKILKDIDFEFKKGKIYAVMGPNGSGKSTLAYAIMGHPAYKLVTRNSQLITQISFKNEDITDLEANERAEKGIFLSFQSPLALSGVTVYQLLQLAMNGKKDPLTIRREAQKYAKELGISEELLNRPLNEGASGGERKKMEVLQAAVLDKKFLIFDEVDTGVDVDALKKIAGFLKKHQENRTYVLITHYNRILHHLQPDYVLIMMDGKIVKVGDASLAKKIEEKGYSAY</sequence>
<gene>
    <name evidence="5" type="ORF">A3A93_02430</name>
</gene>
<evidence type="ECO:0000313" key="5">
    <source>
        <dbReference type="EMBL" id="OGK47671.1"/>
    </source>
</evidence>
<dbReference type="AlphaFoldDB" id="A0A1F7IWE2"/>
<comment type="similarity">
    <text evidence="1">Belongs to the ABC transporter superfamily. Ycf16 family.</text>
</comment>
<dbReference type="CDD" id="cd03217">
    <property type="entry name" value="ABC_FeS_Assembly"/>
    <property type="match status" value="1"/>
</dbReference>
<dbReference type="STRING" id="1802061.A3A93_02430"/>
<dbReference type="Proteomes" id="UP000177141">
    <property type="component" value="Unassembled WGS sequence"/>
</dbReference>
<dbReference type="InterPro" id="IPR003593">
    <property type="entry name" value="AAA+_ATPase"/>
</dbReference>
<evidence type="ECO:0000259" key="4">
    <source>
        <dbReference type="PROSITE" id="PS50893"/>
    </source>
</evidence>
<evidence type="ECO:0000313" key="6">
    <source>
        <dbReference type="Proteomes" id="UP000177141"/>
    </source>
</evidence>
<dbReference type="PANTHER" id="PTHR43204:SF1">
    <property type="entry name" value="ABC TRANSPORTER I FAMILY MEMBER 6, CHLOROPLASTIC"/>
    <property type="match status" value="1"/>
</dbReference>
<dbReference type="InterPro" id="IPR003439">
    <property type="entry name" value="ABC_transporter-like_ATP-bd"/>
</dbReference>
<evidence type="ECO:0000256" key="3">
    <source>
        <dbReference type="ARBA" id="ARBA00022840"/>
    </source>
</evidence>
<dbReference type="InterPro" id="IPR027417">
    <property type="entry name" value="P-loop_NTPase"/>
</dbReference>
<accession>A0A1F7IWE2</accession>
<dbReference type="SMART" id="SM00382">
    <property type="entry name" value="AAA"/>
    <property type="match status" value="1"/>
</dbReference>
<evidence type="ECO:0000256" key="2">
    <source>
        <dbReference type="ARBA" id="ARBA00022741"/>
    </source>
</evidence>
<dbReference type="SUPFAM" id="SSF52540">
    <property type="entry name" value="P-loop containing nucleoside triphosphate hydrolases"/>
    <property type="match status" value="1"/>
</dbReference>
<dbReference type="Pfam" id="PF00005">
    <property type="entry name" value="ABC_tran"/>
    <property type="match status" value="1"/>
</dbReference>
<reference evidence="5 6" key="1">
    <citation type="journal article" date="2016" name="Nat. Commun.">
        <title>Thousands of microbial genomes shed light on interconnected biogeochemical processes in an aquifer system.</title>
        <authorList>
            <person name="Anantharaman K."/>
            <person name="Brown C.T."/>
            <person name="Hug L.A."/>
            <person name="Sharon I."/>
            <person name="Castelle C.J."/>
            <person name="Probst A.J."/>
            <person name="Thomas B.C."/>
            <person name="Singh A."/>
            <person name="Wilkins M.J."/>
            <person name="Karaoz U."/>
            <person name="Brodie E.L."/>
            <person name="Williams K.H."/>
            <person name="Hubbard S.S."/>
            <person name="Banfield J.F."/>
        </authorList>
    </citation>
    <scope>NUCLEOTIDE SEQUENCE [LARGE SCALE GENOMIC DNA]</scope>
</reference>
<keyword evidence="3" id="KW-0067">ATP-binding</keyword>
<dbReference type="PROSITE" id="PS50893">
    <property type="entry name" value="ABC_TRANSPORTER_2"/>
    <property type="match status" value="1"/>
</dbReference>
<proteinExistence type="inferred from homology"/>
<keyword evidence="2" id="KW-0547">Nucleotide-binding</keyword>
<dbReference type="InterPro" id="IPR010230">
    <property type="entry name" value="FeS-cluster_ATPase_SufC"/>
</dbReference>
<protein>
    <submittedName>
        <fullName evidence="5">Fe-S cluster assembly ATPase SufC</fullName>
    </submittedName>
</protein>
<dbReference type="NCBIfam" id="TIGR01978">
    <property type="entry name" value="sufC"/>
    <property type="match status" value="1"/>
</dbReference>
<feature type="domain" description="ABC transporter" evidence="4">
    <location>
        <begin position="2"/>
        <end position="241"/>
    </location>
</feature>
<dbReference type="PANTHER" id="PTHR43204">
    <property type="entry name" value="ABC TRANSPORTER I FAMILY MEMBER 6, CHLOROPLASTIC"/>
    <property type="match status" value="1"/>
</dbReference>
<dbReference type="GO" id="GO:0016887">
    <property type="term" value="F:ATP hydrolysis activity"/>
    <property type="evidence" value="ECO:0007669"/>
    <property type="project" value="InterPro"/>
</dbReference>